<dbReference type="EMBL" id="RKHL01000001">
    <property type="protein sequence ID" value="ROR83458.1"/>
    <property type="molecule type" value="Genomic_DNA"/>
</dbReference>
<reference evidence="2 3" key="1">
    <citation type="submission" date="2018-11" db="EMBL/GenBank/DDBJ databases">
        <title>Sequencing the genomes of 1000 actinobacteria strains.</title>
        <authorList>
            <person name="Klenk H.-P."/>
        </authorList>
    </citation>
    <scope>NUCLEOTIDE SEQUENCE [LARGE SCALE GENOMIC DNA]</scope>
    <source>
        <strain evidence="2 3">DSM 14012</strain>
    </source>
</reference>
<dbReference type="GO" id="GO:0019441">
    <property type="term" value="P:L-tryptophan catabolic process to kynurenine"/>
    <property type="evidence" value="ECO:0007669"/>
    <property type="project" value="InterPro"/>
</dbReference>
<evidence type="ECO:0000256" key="1">
    <source>
        <dbReference type="SAM" id="MobiDB-lite"/>
    </source>
</evidence>
<dbReference type="PANTHER" id="PTHR34861:SF11">
    <property type="entry name" value="CYCLASE"/>
    <property type="match status" value="1"/>
</dbReference>
<organism evidence="2 3">
    <name type="scientific">Plantibacter flavus</name>
    <dbReference type="NCBI Taxonomy" id="150123"/>
    <lineage>
        <taxon>Bacteria</taxon>
        <taxon>Bacillati</taxon>
        <taxon>Actinomycetota</taxon>
        <taxon>Actinomycetes</taxon>
        <taxon>Micrococcales</taxon>
        <taxon>Microbacteriaceae</taxon>
        <taxon>Plantibacter</taxon>
    </lineage>
</organism>
<dbReference type="Pfam" id="PF04199">
    <property type="entry name" value="Cyclase"/>
    <property type="match status" value="1"/>
</dbReference>
<sequence>MTIPNYDELTRATPPGSSWSAFGPDDELGTVNFLTPERVAHAAGLIRTGRRFGLDHPVTAFEPYPTGTRRALEHHVFSNNEWHRDDYLDSFYLQSSSQIDALRHIGHPQHGFYNGLSAEANDATSTRLGVHTWADAGIAGRGVLLDVPRYFAATGRAYDPSSTIAIDAPLLDAIAEHQGVTWHGGELLLLRTAWAEQYLAKTPAERLATPWRRSPGLAQRESVLRWLWNHEIALVAADNLAVEADPVVESDFRSPEDRPPERGVDHSGMLHRPLIALLGMALGELWRLDELADDCAADGVYECFVTCKPLYIPGGVGSPPNAIAFK</sequence>
<accession>A0A3N2C7G8</accession>
<dbReference type="AlphaFoldDB" id="A0A3N2C7G8"/>
<dbReference type="InterPro" id="IPR007325">
    <property type="entry name" value="KFase/CYL"/>
</dbReference>
<dbReference type="Proteomes" id="UP000266915">
    <property type="component" value="Unassembled WGS sequence"/>
</dbReference>
<proteinExistence type="predicted"/>
<dbReference type="RefSeq" id="WP_085511289.1">
    <property type="nucleotide sequence ID" value="NZ_FXAP01000002.1"/>
</dbReference>
<protein>
    <submittedName>
        <fullName evidence="2">Putative cyclase</fullName>
    </submittedName>
</protein>
<dbReference type="SUPFAM" id="SSF102198">
    <property type="entry name" value="Putative cyclase"/>
    <property type="match status" value="1"/>
</dbReference>
<name>A0A3N2C7G8_9MICO</name>
<comment type="caution">
    <text evidence="2">The sequence shown here is derived from an EMBL/GenBank/DDBJ whole genome shotgun (WGS) entry which is preliminary data.</text>
</comment>
<keyword evidence="3" id="KW-1185">Reference proteome</keyword>
<dbReference type="PANTHER" id="PTHR34861">
    <property type="match status" value="1"/>
</dbReference>
<dbReference type="GO" id="GO:0004061">
    <property type="term" value="F:arylformamidase activity"/>
    <property type="evidence" value="ECO:0007669"/>
    <property type="project" value="InterPro"/>
</dbReference>
<evidence type="ECO:0000313" key="2">
    <source>
        <dbReference type="EMBL" id="ROR83458.1"/>
    </source>
</evidence>
<dbReference type="InterPro" id="IPR037175">
    <property type="entry name" value="KFase_sf"/>
</dbReference>
<evidence type="ECO:0000313" key="3">
    <source>
        <dbReference type="Proteomes" id="UP000266915"/>
    </source>
</evidence>
<dbReference type="Gene3D" id="3.50.30.50">
    <property type="entry name" value="Putative cyclase"/>
    <property type="match status" value="1"/>
</dbReference>
<feature type="region of interest" description="Disordered" evidence="1">
    <location>
        <begin position="1"/>
        <end position="21"/>
    </location>
</feature>
<gene>
    <name evidence="2" type="ORF">EDD42_3569</name>
</gene>